<evidence type="ECO:0000256" key="1">
    <source>
        <dbReference type="SAM" id="Phobius"/>
    </source>
</evidence>
<keyword evidence="1" id="KW-0812">Transmembrane</keyword>
<proteinExistence type="predicted"/>
<name>A0A820SG01_9BILA</name>
<feature type="non-terminal residue" evidence="2">
    <location>
        <position position="1"/>
    </location>
</feature>
<reference evidence="2" key="1">
    <citation type="submission" date="2021-02" db="EMBL/GenBank/DDBJ databases">
        <authorList>
            <person name="Nowell W R."/>
        </authorList>
    </citation>
    <scope>NUCLEOTIDE SEQUENCE</scope>
</reference>
<comment type="caution">
    <text evidence="2">The sequence shown here is derived from an EMBL/GenBank/DDBJ whole genome shotgun (WGS) entry which is preliminary data.</text>
</comment>
<protein>
    <submittedName>
        <fullName evidence="2">Uncharacterized protein</fullName>
    </submittedName>
</protein>
<evidence type="ECO:0000313" key="2">
    <source>
        <dbReference type="EMBL" id="CAF4452203.1"/>
    </source>
</evidence>
<dbReference type="AlphaFoldDB" id="A0A820SG01"/>
<dbReference type="EMBL" id="CAJOAZ010033077">
    <property type="protein sequence ID" value="CAF4452203.1"/>
    <property type="molecule type" value="Genomic_DNA"/>
</dbReference>
<dbReference type="Proteomes" id="UP000663844">
    <property type="component" value="Unassembled WGS sequence"/>
</dbReference>
<keyword evidence="1" id="KW-0472">Membrane</keyword>
<evidence type="ECO:0000313" key="3">
    <source>
        <dbReference type="Proteomes" id="UP000663844"/>
    </source>
</evidence>
<organism evidence="2 3">
    <name type="scientific">Adineta steineri</name>
    <dbReference type="NCBI Taxonomy" id="433720"/>
    <lineage>
        <taxon>Eukaryota</taxon>
        <taxon>Metazoa</taxon>
        <taxon>Spiralia</taxon>
        <taxon>Gnathifera</taxon>
        <taxon>Rotifera</taxon>
        <taxon>Eurotatoria</taxon>
        <taxon>Bdelloidea</taxon>
        <taxon>Adinetida</taxon>
        <taxon>Adinetidae</taxon>
        <taxon>Adineta</taxon>
    </lineage>
</organism>
<accession>A0A820SG01</accession>
<gene>
    <name evidence="2" type="ORF">OXD698_LOCUS54468</name>
</gene>
<sequence length="73" mass="8571">PFVLILFSISRVIISFASGCMKSMTDSWLFLFGYFISLIPPLLTFVLFVLPSTTYKQAFRKAISRYRNIFRRH</sequence>
<feature type="transmembrane region" description="Helical" evidence="1">
    <location>
        <begin position="27"/>
        <end position="50"/>
    </location>
</feature>
<keyword evidence="1" id="KW-1133">Transmembrane helix</keyword>